<evidence type="ECO:0000256" key="12">
    <source>
        <dbReference type="ARBA" id="ARBA00023180"/>
    </source>
</evidence>
<keyword evidence="5" id="KW-0272">Extracellular matrix</keyword>
<evidence type="ECO:0000313" key="21">
    <source>
        <dbReference type="Proteomes" id="UP000694580"/>
    </source>
</evidence>
<evidence type="ECO:0000256" key="8">
    <source>
        <dbReference type="ARBA" id="ARBA00022782"/>
    </source>
</evidence>
<evidence type="ECO:0000256" key="13">
    <source>
        <dbReference type="ARBA" id="ARBA00023188"/>
    </source>
</evidence>
<protein>
    <recommendedName>
        <fullName evidence="15">Leukocyte cell-derived chemotaxin 1</fullName>
    </recommendedName>
    <alternativeName>
        <fullName evidence="16">Chondromodulin</fullName>
    </alternativeName>
</protein>
<feature type="region of interest" description="Disordered" evidence="17">
    <location>
        <begin position="143"/>
        <end position="197"/>
    </location>
</feature>
<evidence type="ECO:0000256" key="17">
    <source>
        <dbReference type="SAM" id="MobiDB-lite"/>
    </source>
</evidence>
<evidence type="ECO:0000256" key="18">
    <source>
        <dbReference type="SAM" id="SignalP"/>
    </source>
</evidence>
<reference evidence="20" key="2">
    <citation type="submission" date="2025-08" db="UniProtKB">
        <authorList>
            <consortium name="Ensembl"/>
        </authorList>
    </citation>
    <scope>IDENTIFICATION</scope>
</reference>
<sequence length="273" mass="30514">LMKAAAAMLAAGLVLVAAAGAARAWIKDDRNVRPRRSVNLSLSGRNAEYHTVIVLINEILQGITGIYFSGGGKCYIRSQIKAFHPGVEKVDRESSVFEMVRSLIWVAAEEPLKDRSFLSSKILGLCGDRPIFWLHPTERKRRDARRSKRQYESGAHTPAPEDTSSPAVKNITAAEGTREEEDGGEASASAFNPENPYHQRGHELEAGGLVFDPMLDHQGLCCMDCHRSYTHCERICEPLGGYWPWPYNYRGCRSACRIILPCRWWVARIMGIV</sequence>
<dbReference type="AlphaFoldDB" id="A0AAY4DJZ5"/>
<evidence type="ECO:0000256" key="14">
    <source>
        <dbReference type="ARBA" id="ARBA00037847"/>
    </source>
</evidence>
<comment type="similarity">
    <text evidence="2">Belongs to the chondromodulin-1 family.</text>
</comment>
<keyword evidence="11" id="KW-1015">Disulfide bond</keyword>
<evidence type="ECO:0000256" key="11">
    <source>
        <dbReference type="ARBA" id="ARBA00023157"/>
    </source>
</evidence>
<evidence type="ECO:0000256" key="2">
    <source>
        <dbReference type="ARBA" id="ARBA00009898"/>
    </source>
</evidence>
<dbReference type="GO" id="GO:0030154">
    <property type="term" value="P:cell differentiation"/>
    <property type="evidence" value="ECO:0007669"/>
    <property type="project" value="UniProtKB-KW"/>
</dbReference>
<keyword evidence="10" id="KW-0472">Membrane</keyword>
<dbReference type="GO" id="GO:0001937">
    <property type="term" value="P:negative regulation of endothelial cell proliferation"/>
    <property type="evidence" value="ECO:0007669"/>
    <property type="project" value="TreeGrafter"/>
</dbReference>
<comment type="subcellular location">
    <subcellularLocation>
        <location evidence="14">Endomembrane system</location>
        <topology evidence="14">Single-pass membrane protein</topology>
    </subcellularLocation>
    <subcellularLocation>
        <location evidence="1">Secreted</location>
        <location evidence="1">Extracellular space</location>
        <location evidence="1">Extracellular matrix</location>
    </subcellularLocation>
</comment>
<evidence type="ECO:0000256" key="5">
    <source>
        <dbReference type="ARBA" id="ARBA00022530"/>
    </source>
</evidence>
<dbReference type="Proteomes" id="UP000694580">
    <property type="component" value="Chromosome 9"/>
</dbReference>
<dbReference type="InterPro" id="IPR043405">
    <property type="entry name" value="Chondromodulin/Tenomodulin"/>
</dbReference>
<evidence type="ECO:0000259" key="19">
    <source>
        <dbReference type="PROSITE" id="PS50869"/>
    </source>
</evidence>
<keyword evidence="18" id="KW-0732">Signal</keyword>
<feature type="chain" id="PRO_5044247753" description="Leukocyte cell-derived chemotaxin 1" evidence="18">
    <location>
        <begin position="25"/>
        <end position="273"/>
    </location>
</feature>
<keyword evidence="13" id="KW-0891">Chondrogenesis</keyword>
<keyword evidence="9" id="KW-1133">Transmembrane helix</keyword>
<evidence type="ECO:0000256" key="3">
    <source>
        <dbReference type="ARBA" id="ARBA00022473"/>
    </source>
</evidence>
<dbReference type="GeneTree" id="ENSGT00480000042679"/>
<dbReference type="GO" id="GO:0016525">
    <property type="term" value="P:negative regulation of angiogenesis"/>
    <property type="evidence" value="ECO:0007669"/>
    <property type="project" value="TreeGrafter"/>
</dbReference>
<evidence type="ECO:0000256" key="4">
    <source>
        <dbReference type="ARBA" id="ARBA00022525"/>
    </source>
</evidence>
<keyword evidence="8" id="KW-0221">Differentiation</keyword>
<evidence type="ECO:0000256" key="9">
    <source>
        <dbReference type="ARBA" id="ARBA00022989"/>
    </source>
</evidence>
<dbReference type="PROSITE" id="PS50869">
    <property type="entry name" value="BRICHOS"/>
    <property type="match status" value="1"/>
</dbReference>
<name>A0AAY4DJZ5_9TELE</name>
<evidence type="ECO:0000256" key="15">
    <source>
        <dbReference type="ARBA" id="ARBA00039682"/>
    </source>
</evidence>
<reference evidence="20 21" key="1">
    <citation type="submission" date="2020-06" db="EMBL/GenBank/DDBJ databases">
        <authorList>
            <consortium name="Wellcome Sanger Institute Data Sharing"/>
        </authorList>
    </citation>
    <scope>NUCLEOTIDE SEQUENCE [LARGE SCALE GENOMIC DNA]</scope>
</reference>
<feature type="domain" description="BRICHOS" evidence="19">
    <location>
        <begin position="47"/>
        <end position="134"/>
    </location>
</feature>
<reference evidence="20" key="3">
    <citation type="submission" date="2025-09" db="UniProtKB">
        <authorList>
            <consortium name="Ensembl"/>
        </authorList>
    </citation>
    <scope>IDENTIFICATION</scope>
</reference>
<dbReference type="PANTHER" id="PTHR14064">
    <property type="entry name" value="CHONDROMODULIN-RELATED"/>
    <property type="match status" value="1"/>
</dbReference>
<dbReference type="GO" id="GO:0012505">
    <property type="term" value="C:endomembrane system"/>
    <property type="evidence" value="ECO:0007669"/>
    <property type="project" value="UniProtKB-SubCell"/>
</dbReference>
<keyword evidence="6" id="KW-0165">Cleavage on pair of basic residues</keyword>
<dbReference type="GO" id="GO:0051216">
    <property type="term" value="P:cartilage development"/>
    <property type="evidence" value="ECO:0007669"/>
    <property type="project" value="UniProtKB-KW"/>
</dbReference>
<evidence type="ECO:0000256" key="16">
    <source>
        <dbReference type="ARBA" id="ARBA00042622"/>
    </source>
</evidence>
<keyword evidence="12" id="KW-0325">Glycoprotein</keyword>
<gene>
    <name evidence="20" type="primary">CNMD</name>
</gene>
<proteinExistence type="inferred from homology"/>
<keyword evidence="3" id="KW-0217">Developmental protein</keyword>
<dbReference type="PANTHER" id="PTHR14064:SF6">
    <property type="entry name" value="LEUKOCYTE CELL-DERIVED CHEMOTAXIN 1"/>
    <property type="match status" value="1"/>
</dbReference>
<keyword evidence="21" id="KW-1185">Reference proteome</keyword>
<evidence type="ECO:0000313" key="20">
    <source>
        <dbReference type="Ensembl" id="ENSDCDP00010045494.1"/>
    </source>
</evidence>
<evidence type="ECO:0000256" key="10">
    <source>
        <dbReference type="ARBA" id="ARBA00023136"/>
    </source>
</evidence>
<organism evidence="20 21">
    <name type="scientific">Denticeps clupeoides</name>
    <name type="common">denticle herring</name>
    <dbReference type="NCBI Taxonomy" id="299321"/>
    <lineage>
        <taxon>Eukaryota</taxon>
        <taxon>Metazoa</taxon>
        <taxon>Chordata</taxon>
        <taxon>Craniata</taxon>
        <taxon>Vertebrata</taxon>
        <taxon>Euteleostomi</taxon>
        <taxon>Actinopterygii</taxon>
        <taxon>Neopterygii</taxon>
        <taxon>Teleostei</taxon>
        <taxon>Clupei</taxon>
        <taxon>Clupeiformes</taxon>
        <taxon>Denticipitoidei</taxon>
        <taxon>Denticipitidae</taxon>
        <taxon>Denticeps</taxon>
    </lineage>
</organism>
<evidence type="ECO:0000256" key="1">
    <source>
        <dbReference type="ARBA" id="ARBA00004498"/>
    </source>
</evidence>
<dbReference type="SMART" id="SM01039">
    <property type="entry name" value="BRICHOS"/>
    <property type="match status" value="1"/>
</dbReference>
<dbReference type="Ensembl" id="ENSDCDT00010055675.1">
    <property type="protein sequence ID" value="ENSDCDP00010045494.1"/>
    <property type="gene ID" value="ENSDCDG00010028017.1"/>
</dbReference>
<feature type="signal peptide" evidence="18">
    <location>
        <begin position="1"/>
        <end position="24"/>
    </location>
</feature>
<dbReference type="Pfam" id="PF04089">
    <property type="entry name" value="BRICHOS"/>
    <property type="match status" value="1"/>
</dbReference>
<dbReference type="InterPro" id="IPR007084">
    <property type="entry name" value="BRICHOS_dom"/>
</dbReference>
<evidence type="ECO:0000256" key="6">
    <source>
        <dbReference type="ARBA" id="ARBA00022685"/>
    </source>
</evidence>
<evidence type="ECO:0000256" key="7">
    <source>
        <dbReference type="ARBA" id="ARBA00022692"/>
    </source>
</evidence>
<keyword evidence="7" id="KW-0812">Transmembrane</keyword>
<keyword evidence="4" id="KW-0964">Secreted</keyword>
<accession>A0AAY4DJZ5</accession>
<dbReference type="Gene3D" id="3.30.390.150">
    <property type="match status" value="1"/>
</dbReference>